<gene>
    <name evidence="2" type="ORF">GP644_23415</name>
</gene>
<comment type="caution">
    <text evidence="2">The sequence shown here is derived from an EMBL/GenBank/DDBJ whole genome shotgun (WGS) entry which is preliminary data.</text>
</comment>
<feature type="signal peptide" evidence="1">
    <location>
        <begin position="1"/>
        <end position="22"/>
    </location>
</feature>
<feature type="chain" id="PRO_5025461011" evidence="1">
    <location>
        <begin position="23"/>
        <end position="134"/>
    </location>
</feature>
<keyword evidence="1" id="KW-0732">Signal</keyword>
<dbReference type="AlphaFoldDB" id="A0A6A4RBZ2"/>
<sequence length="134" mass="15103">MKTSNKLAIGAAITAGAFAWWATATKGDQTWLQEIHREVGMGAQCEKTENVDGHTWLACRYAPGEDQGSVWLLHEDDQGETWLARNGPAIKVVERWQALPESERSSPIRIRRSTLDDNMEHGYIELGVPWDRLD</sequence>
<protein>
    <submittedName>
        <fullName evidence="2">Uncharacterized protein</fullName>
    </submittedName>
</protein>
<name>A0A6A4RBZ2_9RHOB</name>
<dbReference type="EMBL" id="WSFO01000033">
    <property type="protein sequence ID" value="KAE9624473.1"/>
    <property type="molecule type" value="Genomic_DNA"/>
</dbReference>
<evidence type="ECO:0000313" key="2">
    <source>
        <dbReference type="EMBL" id="KAE9624473.1"/>
    </source>
</evidence>
<accession>A0A6A4RBZ2</accession>
<dbReference type="RefSeq" id="WP_158981859.1">
    <property type="nucleotide sequence ID" value="NZ_WSFO01000033.1"/>
</dbReference>
<proteinExistence type="predicted"/>
<dbReference type="Proteomes" id="UP000441586">
    <property type="component" value="Unassembled WGS sequence"/>
</dbReference>
<reference evidence="2 3" key="1">
    <citation type="submission" date="2019-12" db="EMBL/GenBank/DDBJ databases">
        <authorList>
            <person name="Zhang Y.-J."/>
        </authorList>
    </citation>
    <scope>NUCLEOTIDE SEQUENCE [LARGE SCALE GENOMIC DNA]</scope>
    <source>
        <strain evidence="2 3">H18S-6</strain>
    </source>
</reference>
<evidence type="ECO:0000313" key="3">
    <source>
        <dbReference type="Proteomes" id="UP000441586"/>
    </source>
</evidence>
<evidence type="ECO:0000256" key="1">
    <source>
        <dbReference type="SAM" id="SignalP"/>
    </source>
</evidence>
<organism evidence="2 3">
    <name type="scientific">Parasedimentitalea maritima</name>
    <dbReference type="NCBI Taxonomy" id="2578117"/>
    <lineage>
        <taxon>Bacteria</taxon>
        <taxon>Pseudomonadati</taxon>
        <taxon>Pseudomonadota</taxon>
        <taxon>Alphaproteobacteria</taxon>
        <taxon>Rhodobacterales</taxon>
        <taxon>Paracoccaceae</taxon>
        <taxon>Parasedimentitalea</taxon>
    </lineage>
</organism>